<keyword evidence="3" id="KW-1185">Reference proteome</keyword>
<protein>
    <submittedName>
        <fullName evidence="2">Uncharacterized protein</fullName>
    </submittedName>
</protein>
<dbReference type="Proteomes" id="UP000297299">
    <property type="component" value="Unassembled WGS sequence"/>
</dbReference>
<evidence type="ECO:0000313" key="2">
    <source>
        <dbReference type="EMBL" id="TEY76389.1"/>
    </source>
</evidence>
<dbReference type="AlphaFoldDB" id="A0A4Y8DAG7"/>
<dbReference type="OrthoDB" id="4851849at2759"/>
<feature type="region of interest" description="Disordered" evidence="1">
    <location>
        <begin position="38"/>
        <end position="66"/>
    </location>
</feature>
<evidence type="ECO:0000256" key="1">
    <source>
        <dbReference type="SAM" id="MobiDB-lite"/>
    </source>
</evidence>
<organism evidence="2 3">
    <name type="scientific">Botryotinia calthae</name>
    <dbReference type="NCBI Taxonomy" id="38488"/>
    <lineage>
        <taxon>Eukaryota</taxon>
        <taxon>Fungi</taxon>
        <taxon>Dikarya</taxon>
        <taxon>Ascomycota</taxon>
        <taxon>Pezizomycotina</taxon>
        <taxon>Leotiomycetes</taxon>
        <taxon>Helotiales</taxon>
        <taxon>Sclerotiniaceae</taxon>
        <taxon>Botryotinia</taxon>
    </lineage>
</organism>
<accession>A0A4Y8DAG7</accession>
<gene>
    <name evidence="2" type="ORF">BOTCAL_0059g00190</name>
</gene>
<proteinExistence type="predicted"/>
<comment type="caution">
    <text evidence="2">The sequence shown here is derived from an EMBL/GenBank/DDBJ whole genome shotgun (WGS) entry which is preliminary data.</text>
</comment>
<sequence length="109" mass="11937">MTEIRASLRSGASSNIAVVHKSQSELSEASRATINATYDFPSSKERSQSRELAEGDHEELRHIDVKGPELDGELVLTNQDSDSKEVEFGVNDGGQYNICVKIVWGVEEG</sequence>
<dbReference type="STRING" id="38488.A0A4Y8DAG7"/>
<feature type="compositionally biased region" description="Basic and acidic residues" evidence="1">
    <location>
        <begin position="42"/>
        <end position="66"/>
    </location>
</feature>
<dbReference type="EMBL" id="PHWZ01000059">
    <property type="protein sequence ID" value="TEY76389.1"/>
    <property type="molecule type" value="Genomic_DNA"/>
</dbReference>
<name>A0A4Y8DAG7_9HELO</name>
<reference evidence="2 3" key="1">
    <citation type="submission" date="2017-11" db="EMBL/GenBank/DDBJ databases">
        <title>Comparative genomics of Botrytis spp.</title>
        <authorList>
            <person name="Valero-Jimenez C.A."/>
            <person name="Tapia P."/>
            <person name="Veloso J."/>
            <person name="Silva-Moreno E."/>
            <person name="Staats M."/>
            <person name="Valdes J.H."/>
            <person name="Van Kan J.A.L."/>
        </authorList>
    </citation>
    <scope>NUCLEOTIDE SEQUENCE [LARGE SCALE GENOMIC DNA]</scope>
    <source>
        <strain evidence="2 3">MUCL2830</strain>
    </source>
</reference>
<evidence type="ECO:0000313" key="3">
    <source>
        <dbReference type="Proteomes" id="UP000297299"/>
    </source>
</evidence>